<dbReference type="PANTHER" id="PTHR35385">
    <property type="entry name" value="PROTEIN B, PUTATIVE-RELATED-RELATED"/>
    <property type="match status" value="1"/>
</dbReference>
<dbReference type="AlphaFoldDB" id="A0A922M1A0"/>
<sequence>MGTCDCLSGKGGRYCKHVCAVELKFGITITTSLNLTEDCRQDLAKLALGDEYNPYFFQNITLDSNDVETAEKSQGNSQQQFTLPINEPDNTENNISTESSIQENYMITVDAIESEFIRIIKVLKEEPNPVNTQILKKYSSELSRLQTPSSIVSYMHDKKIRRSRKIKVQPTSISRRHQKQLPSSGRIQSGRPVKKKRAHNIAVNIDQNEHSAK</sequence>
<evidence type="ECO:0000313" key="3">
    <source>
        <dbReference type="EMBL" id="KAH9628005.1"/>
    </source>
</evidence>
<dbReference type="InterPro" id="IPR007527">
    <property type="entry name" value="Znf_SWIM"/>
</dbReference>
<reference evidence="3" key="1">
    <citation type="journal article" date="2021" name="G3 (Bethesda)">
        <title>Genome and transcriptome analysis of the beet armyworm Spodoptera exigua reveals targets for pest control. .</title>
        <authorList>
            <person name="Simon S."/>
            <person name="Breeschoten T."/>
            <person name="Jansen H.J."/>
            <person name="Dirks R.P."/>
            <person name="Schranz M.E."/>
            <person name="Ros V.I.D."/>
        </authorList>
    </citation>
    <scope>NUCLEOTIDE SEQUENCE</scope>
    <source>
        <strain evidence="3">TB_SE_WUR_2020</strain>
    </source>
</reference>
<evidence type="ECO:0000259" key="2">
    <source>
        <dbReference type="PROSITE" id="PS00022"/>
    </source>
</evidence>
<evidence type="ECO:0000256" key="1">
    <source>
        <dbReference type="SAM" id="MobiDB-lite"/>
    </source>
</evidence>
<feature type="domain" description="EGF-like" evidence="2">
    <location>
        <begin position="4"/>
        <end position="15"/>
    </location>
</feature>
<proteinExistence type="predicted"/>
<feature type="region of interest" description="Disordered" evidence="1">
    <location>
        <begin position="70"/>
        <end position="92"/>
    </location>
</feature>
<comment type="caution">
    <text evidence="3">The sequence shown here is derived from an EMBL/GenBank/DDBJ whole genome shotgun (WGS) entry which is preliminary data.</text>
</comment>
<dbReference type="PANTHER" id="PTHR35385:SF2">
    <property type="entry name" value="PROTEIN B, PUTATIVE-RELATED"/>
    <property type="match status" value="1"/>
</dbReference>
<dbReference type="EMBL" id="JACEFF010000930">
    <property type="protein sequence ID" value="KAH9628005.1"/>
    <property type="molecule type" value="Genomic_DNA"/>
</dbReference>
<dbReference type="GO" id="GO:0008270">
    <property type="term" value="F:zinc ion binding"/>
    <property type="evidence" value="ECO:0007669"/>
    <property type="project" value="InterPro"/>
</dbReference>
<accession>A0A922M1A0</accession>
<feature type="compositionally biased region" description="Polar residues" evidence="1">
    <location>
        <begin position="72"/>
        <end position="83"/>
    </location>
</feature>
<evidence type="ECO:0000313" key="4">
    <source>
        <dbReference type="Proteomes" id="UP000814243"/>
    </source>
</evidence>
<dbReference type="Pfam" id="PF04434">
    <property type="entry name" value="SWIM"/>
    <property type="match status" value="1"/>
</dbReference>
<organism evidence="3 4">
    <name type="scientific">Spodoptera exigua</name>
    <name type="common">Beet armyworm</name>
    <name type="synonym">Noctua fulgens</name>
    <dbReference type="NCBI Taxonomy" id="7107"/>
    <lineage>
        <taxon>Eukaryota</taxon>
        <taxon>Metazoa</taxon>
        <taxon>Ecdysozoa</taxon>
        <taxon>Arthropoda</taxon>
        <taxon>Hexapoda</taxon>
        <taxon>Insecta</taxon>
        <taxon>Pterygota</taxon>
        <taxon>Neoptera</taxon>
        <taxon>Endopterygota</taxon>
        <taxon>Lepidoptera</taxon>
        <taxon>Glossata</taxon>
        <taxon>Ditrysia</taxon>
        <taxon>Noctuoidea</taxon>
        <taxon>Noctuidae</taxon>
        <taxon>Amphipyrinae</taxon>
        <taxon>Spodoptera</taxon>
    </lineage>
</organism>
<protein>
    <recommendedName>
        <fullName evidence="2">EGF-like domain-containing protein</fullName>
    </recommendedName>
</protein>
<gene>
    <name evidence="3" type="ORF">HF086_017980</name>
</gene>
<feature type="region of interest" description="Disordered" evidence="1">
    <location>
        <begin position="160"/>
        <end position="199"/>
    </location>
</feature>
<dbReference type="Proteomes" id="UP000814243">
    <property type="component" value="Unassembled WGS sequence"/>
</dbReference>
<dbReference type="PROSITE" id="PS00022">
    <property type="entry name" value="EGF_1"/>
    <property type="match status" value="1"/>
</dbReference>
<name>A0A922M1A0_SPOEX</name>
<dbReference type="InterPro" id="IPR000742">
    <property type="entry name" value="EGF"/>
</dbReference>